<dbReference type="Pfam" id="PF00444">
    <property type="entry name" value="Ribosomal_L36"/>
    <property type="match status" value="1"/>
</dbReference>
<evidence type="ECO:0000256" key="2">
    <source>
        <dbReference type="ARBA" id="ARBA00022980"/>
    </source>
</evidence>
<evidence type="ECO:0000256" key="1">
    <source>
        <dbReference type="ARBA" id="ARBA00007645"/>
    </source>
</evidence>
<protein>
    <recommendedName>
        <fullName evidence="4">Ribosomal protein</fullName>
    </recommendedName>
</protein>
<evidence type="ECO:0000313" key="5">
    <source>
        <dbReference type="EMBL" id="EPE04478.1"/>
    </source>
</evidence>
<evidence type="ECO:0000256" key="4">
    <source>
        <dbReference type="RuleBase" id="RU000570"/>
    </source>
</evidence>
<dbReference type="SUPFAM" id="SSF57840">
    <property type="entry name" value="Ribosomal protein L36"/>
    <property type="match status" value="1"/>
</dbReference>
<proteinExistence type="inferred from homology"/>
<accession>S3CDS4</accession>
<dbReference type="PANTHER" id="PTHR18804:SF16">
    <property type="entry name" value="RIBOSOMAL PROTEIN"/>
    <property type="match status" value="1"/>
</dbReference>
<dbReference type="STRING" id="1262450.S3CDS4"/>
<dbReference type="EMBL" id="KE148160">
    <property type="protein sequence ID" value="EPE04478.1"/>
    <property type="molecule type" value="Genomic_DNA"/>
</dbReference>
<sequence length="139" mass="15062">MPISRVIRRLAPAALRAANSAKTASASVSSLTTALSAFRMQGTGAAAAAQKRVFSLAAPKATTATSLISAATRPTTTAVQHKCQHHHHVQQQTRGMKVHSSVKRRCEHCKIVRRKGGKRHKGYMYVVCSANPRHKQRQG</sequence>
<dbReference type="InterPro" id="IPR035977">
    <property type="entry name" value="Ribosomal_bL36_sp"/>
</dbReference>
<dbReference type="GO" id="GO:0005840">
    <property type="term" value="C:ribosome"/>
    <property type="evidence" value="ECO:0007669"/>
    <property type="project" value="UniProtKB-KW"/>
</dbReference>
<keyword evidence="2 4" id="KW-0689">Ribosomal protein</keyword>
<dbReference type="InterPro" id="IPR000473">
    <property type="entry name" value="Ribosomal_bL36"/>
</dbReference>
<reference evidence="5 6" key="1">
    <citation type="journal article" date="2013" name="BMC Genomics">
        <title>The genome and transcriptome of the pine saprophyte Ophiostoma piceae, and a comparison with the bark beetle-associated pine pathogen Grosmannia clavigera.</title>
        <authorList>
            <person name="Haridas S."/>
            <person name="Wang Y."/>
            <person name="Lim L."/>
            <person name="Massoumi Alamouti S."/>
            <person name="Jackman S."/>
            <person name="Docking R."/>
            <person name="Robertson G."/>
            <person name="Birol I."/>
            <person name="Bohlmann J."/>
            <person name="Breuil C."/>
        </authorList>
    </citation>
    <scope>NUCLEOTIDE SEQUENCE [LARGE SCALE GENOMIC DNA]</scope>
    <source>
        <strain evidence="5 6">UAMH 11346</strain>
    </source>
</reference>
<dbReference type="AlphaFoldDB" id="S3CDS4"/>
<dbReference type="NCBIfam" id="TIGR01022">
    <property type="entry name" value="rpmJ_bact"/>
    <property type="match status" value="1"/>
</dbReference>
<dbReference type="VEuPathDB" id="FungiDB:F503_03540"/>
<evidence type="ECO:0000256" key="3">
    <source>
        <dbReference type="ARBA" id="ARBA00023274"/>
    </source>
</evidence>
<dbReference type="OrthoDB" id="10265903at2759"/>
<dbReference type="eggNOG" id="ENOG502SCT5">
    <property type="taxonomic scope" value="Eukaryota"/>
</dbReference>
<keyword evidence="6" id="KW-1185">Reference proteome</keyword>
<keyword evidence="3 4" id="KW-0687">Ribonucleoprotein</keyword>
<organism evidence="5 6">
    <name type="scientific">Ophiostoma piceae (strain UAMH 11346)</name>
    <name type="common">Sap stain fungus</name>
    <dbReference type="NCBI Taxonomy" id="1262450"/>
    <lineage>
        <taxon>Eukaryota</taxon>
        <taxon>Fungi</taxon>
        <taxon>Dikarya</taxon>
        <taxon>Ascomycota</taxon>
        <taxon>Pezizomycotina</taxon>
        <taxon>Sordariomycetes</taxon>
        <taxon>Sordariomycetidae</taxon>
        <taxon>Ophiostomatales</taxon>
        <taxon>Ophiostomataceae</taxon>
        <taxon>Ophiostoma</taxon>
    </lineage>
</organism>
<dbReference type="InterPro" id="IPR052010">
    <property type="entry name" value="Ribosomal_LSU_bL36"/>
</dbReference>
<dbReference type="GO" id="GO:1990904">
    <property type="term" value="C:ribonucleoprotein complex"/>
    <property type="evidence" value="ECO:0007669"/>
    <property type="project" value="UniProtKB-KW"/>
</dbReference>
<dbReference type="Proteomes" id="UP000016923">
    <property type="component" value="Unassembled WGS sequence"/>
</dbReference>
<name>S3CDS4_OPHP1</name>
<dbReference type="HAMAP" id="MF_00251">
    <property type="entry name" value="Ribosomal_bL36"/>
    <property type="match status" value="1"/>
</dbReference>
<dbReference type="GO" id="GO:0006412">
    <property type="term" value="P:translation"/>
    <property type="evidence" value="ECO:0007669"/>
    <property type="project" value="InterPro"/>
</dbReference>
<dbReference type="GO" id="GO:0003735">
    <property type="term" value="F:structural constituent of ribosome"/>
    <property type="evidence" value="ECO:0007669"/>
    <property type="project" value="InterPro"/>
</dbReference>
<comment type="similarity">
    <text evidence="1 4">Belongs to the bacterial ribosomal protein bL36 family.</text>
</comment>
<dbReference type="PANTHER" id="PTHR18804">
    <property type="entry name" value="RIBOSOMAL PROTEIN"/>
    <property type="match status" value="1"/>
</dbReference>
<gene>
    <name evidence="5" type="ORF">F503_03540</name>
</gene>
<evidence type="ECO:0000313" key="6">
    <source>
        <dbReference type="Proteomes" id="UP000016923"/>
    </source>
</evidence>
<dbReference type="HOGENOM" id="CLU_135723_1_0_1"/>